<dbReference type="Gene3D" id="1.10.10.2910">
    <property type="match status" value="1"/>
</dbReference>
<organism evidence="2 3">
    <name type="scientific">Yaniella flava</name>
    <dbReference type="NCBI Taxonomy" id="287930"/>
    <lineage>
        <taxon>Bacteria</taxon>
        <taxon>Bacillati</taxon>
        <taxon>Actinomycetota</taxon>
        <taxon>Actinomycetes</taxon>
        <taxon>Micrococcales</taxon>
        <taxon>Micrococcaceae</taxon>
        <taxon>Yaniella</taxon>
    </lineage>
</organism>
<dbReference type="PANTHER" id="PTHR43236:SF1">
    <property type="entry name" value="BLL7220 PROTEIN"/>
    <property type="match status" value="1"/>
</dbReference>
<dbReference type="Proteomes" id="UP001501461">
    <property type="component" value="Unassembled WGS sequence"/>
</dbReference>
<gene>
    <name evidence="2" type="ORF">GCM10009720_18590</name>
</gene>
<protein>
    <recommendedName>
        <fullName evidence="1">IrrE N-terminal-like domain-containing protein</fullName>
    </recommendedName>
</protein>
<dbReference type="PANTHER" id="PTHR43236">
    <property type="entry name" value="ANTITOXIN HIGA1"/>
    <property type="match status" value="1"/>
</dbReference>
<dbReference type="EMBL" id="BAAAMN010000038">
    <property type="protein sequence ID" value="GAA2038408.1"/>
    <property type="molecule type" value="Genomic_DNA"/>
</dbReference>
<sequence>MYLDANGGGIMDELAYIRAHREAQVLLDAHWDGEYPVKLGPITEALDAVKYEMPLDGGFSGVVSKQPGGAADIVLNSAEPAVRRRFTWAHELGHIVERSSVASDEDYSFTDTRGNDYDLHEFFADEFAGALLMPENEIHRLEGMGYSIAQQARHFGVSLPAVRQRHKRLTMQPDPASV</sequence>
<reference evidence="2 3" key="1">
    <citation type="journal article" date="2019" name="Int. J. Syst. Evol. Microbiol.">
        <title>The Global Catalogue of Microorganisms (GCM) 10K type strain sequencing project: providing services to taxonomists for standard genome sequencing and annotation.</title>
        <authorList>
            <consortium name="The Broad Institute Genomics Platform"/>
            <consortium name="The Broad Institute Genome Sequencing Center for Infectious Disease"/>
            <person name="Wu L."/>
            <person name="Ma J."/>
        </authorList>
    </citation>
    <scope>NUCLEOTIDE SEQUENCE [LARGE SCALE GENOMIC DNA]</scope>
    <source>
        <strain evidence="2 3">JCM 13595</strain>
    </source>
</reference>
<evidence type="ECO:0000313" key="2">
    <source>
        <dbReference type="EMBL" id="GAA2038408.1"/>
    </source>
</evidence>
<accession>A0ABN2UKZ5</accession>
<comment type="caution">
    <text evidence="2">The sequence shown here is derived from an EMBL/GenBank/DDBJ whole genome shotgun (WGS) entry which is preliminary data.</text>
</comment>
<evidence type="ECO:0000259" key="1">
    <source>
        <dbReference type="Pfam" id="PF06114"/>
    </source>
</evidence>
<feature type="domain" description="IrrE N-terminal-like" evidence="1">
    <location>
        <begin position="70"/>
        <end position="165"/>
    </location>
</feature>
<dbReference type="InterPro" id="IPR010359">
    <property type="entry name" value="IrrE_HExxH"/>
</dbReference>
<keyword evidence="3" id="KW-1185">Reference proteome</keyword>
<dbReference type="Pfam" id="PF06114">
    <property type="entry name" value="Peptidase_M78"/>
    <property type="match status" value="1"/>
</dbReference>
<name>A0ABN2UKZ5_9MICC</name>
<evidence type="ECO:0000313" key="3">
    <source>
        <dbReference type="Proteomes" id="UP001501461"/>
    </source>
</evidence>
<proteinExistence type="predicted"/>
<dbReference type="InterPro" id="IPR052345">
    <property type="entry name" value="Rad_response_metalloprotease"/>
</dbReference>